<reference evidence="1" key="2">
    <citation type="submission" date="2022-06" db="UniProtKB">
        <authorList>
            <consortium name="EnsemblMetazoa"/>
        </authorList>
    </citation>
    <scope>IDENTIFICATION</scope>
</reference>
<dbReference type="Proteomes" id="UP000007819">
    <property type="component" value="Chromosome A1"/>
</dbReference>
<dbReference type="OrthoDB" id="6626953at2759"/>
<accession>A0A8R1W8D0</accession>
<name>A0A8R1W8D0_ACYPI</name>
<reference evidence="2" key="1">
    <citation type="submission" date="2010-06" db="EMBL/GenBank/DDBJ databases">
        <authorList>
            <person name="Jiang H."/>
            <person name="Abraham K."/>
            <person name="Ali S."/>
            <person name="Alsbrooks S.L."/>
            <person name="Anim B.N."/>
            <person name="Anosike U.S."/>
            <person name="Attaway T."/>
            <person name="Bandaranaike D.P."/>
            <person name="Battles P.K."/>
            <person name="Bell S.N."/>
            <person name="Bell A.V."/>
            <person name="Beltran B."/>
            <person name="Bickham C."/>
            <person name="Bustamante Y."/>
            <person name="Caleb T."/>
            <person name="Canada A."/>
            <person name="Cardenas V."/>
            <person name="Carter K."/>
            <person name="Chacko J."/>
            <person name="Chandrabose M.N."/>
            <person name="Chavez D."/>
            <person name="Chavez A."/>
            <person name="Chen L."/>
            <person name="Chu H.-S."/>
            <person name="Claassen K.J."/>
            <person name="Cockrell R."/>
            <person name="Collins M."/>
            <person name="Cooper J.A."/>
            <person name="Cree A."/>
            <person name="Curry S.M."/>
            <person name="Da Y."/>
            <person name="Dao M.D."/>
            <person name="Das B."/>
            <person name="Davila M.-L."/>
            <person name="Davy-Carroll L."/>
            <person name="Denson S."/>
            <person name="Dinh H."/>
            <person name="Ebong V.E."/>
            <person name="Edwards J.R."/>
            <person name="Egan A."/>
            <person name="El-Daye J."/>
            <person name="Escobedo L."/>
            <person name="Fernandez S."/>
            <person name="Fernando P.R."/>
            <person name="Flagg N."/>
            <person name="Forbes L.D."/>
            <person name="Fowler R.G."/>
            <person name="Fu Q."/>
            <person name="Gabisi R.A."/>
            <person name="Ganer J."/>
            <person name="Garbino Pronczuk A."/>
            <person name="Garcia R.M."/>
            <person name="Garner T."/>
            <person name="Garrett T.E."/>
            <person name="Gonzalez D.A."/>
            <person name="Hamid H."/>
            <person name="Hawkins E.S."/>
            <person name="Hirani K."/>
            <person name="Hogues M.E."/>
            <person name="Hollins B."/>
            <person name="Hsiao C.-H."/>
            <person name="Jabil R."/>
            <person name="James M.L."/>
            <person name="Jhangiani S.N."/>
            <person name="Johnson B."/>
            <person name="Johnson Q."/>
            <person name="Joshi V."/>
            <person name="Kalu J.B."/>
            <person name="Kam C."/>
            <person name="Kashfia A."/>
            <person name="Keebler J."/>
            <person name="Kisamo H."/>
            <person name="Kovar C.L."/>
            <person name="Lago L.A."/>
            <person name="Lai C.-Y."/>
            <person name="Laidlaw J."/>
            <person name="Lara F."/>
            <person name="Le T.-K."/>
            <person name="Lee S.L."/>
            <person name="Legall F.H."/>
            <person name="Lemon S.J."/>
            <person name="Lewis L.R."/>
            <person name="Li B."/>
            <person name="Liu Y."/>
            <person name="Liu Y.-S."/>
            <person name="Lopez J."/>
            <person name="Lozado R.J."/>
            <person name="Lu J."/>
            <person name="Madu R.C."/>
            <person name="Maheshwari M."/>
            <person name="Maheshwari R."/>
            <person name="Malloy K."/>
            <person name="Martinez E."/>
            <person name="Mathew T."/>
            <person name="Mercado I.C."/>
            <person name="Mercado C."/>
            <person name="Meyer B."/>
            <person name="Montgomery K."/>
            <person name="Morgan M.B."/>
            <person name="Munidasa M."/>
            <person name="Nazareth L.V."/>
            <person name="Nelson J."/>
            <person name="Ng B.M."/>
            <person name="Nguyen N.B."/>
            <person name="Nguyen P.Q."/>
            <person name="Nguyen T."/>
            <person name="Obregon M."/>
            <person name="Okwuonu G.O."/>
            <person name="Onwere C.G."/>
            <person name="Orozco G."/>
            <person name="Parra A."/>
            <person name="Patel S."/>
            <person name="Patil S."/>
            <person name="Perez A."/>
            <person name="Perez Y."/>
            <person name="Pham C."/>
            <person name="Primus E.L."/>
            <person name="Pu L.-L."/>
            <person name="Puazo M."/>
            <person name="Qin X."/>
            <person name="Quiroz J.B."/>
            <person name="Reese J."/>
            <person name="Richards S."/>
            <person name="Rives C.M."/>
            <person name="Robberts R."/>
            <person name="Ruiz S.J."/>
            <person name="Ruiz M.J."/>
            <person name="Santibanez J."/>
            <person name="Schneider B.W."/>
            <person name="Sisson I."/>
            <person name="Smith M."/>
            <person name="Sodergren E."/>
            <person name="Song X.-Z."/>
            <person name="Song B.B."/>
            <person name="Summersgill H."/>
            <person name="Thelus R."/>
            <person name="Thornton R.D."/>
            <person name="Trejos Z.Y."/>
            <person name="Usmani K."/>
            <person name="Vattathil S."/>
            <person name="Villasana D."/>
            <person name="Walker D.L."/>
            <person name="Wang S."/>
            <person name="Wang K."/>
            <person name="White C.S."/>
            <person name="Williams A.C."/>
            <person name="Williamson J."/>
            <person name="Wilson K."/>
            <person name="Woghiren I.O."/>
            <person name="Woodworth J.R."/>
            <person name="Worley K.C."/>
            <person name="Wright R.A."/>
            <person name="Wu W."/>
            <person name="Young L."/>
            <person name="Zhang L."/>
            <person name="Zhang J."/>
            <person name="Zhu Y."/>
            <person name="Muzny D.M."/>
            <person name="Weinstock G."/>
            <person name="Gibbs R.A."/>
        </authorList>
    </citation>
    <scope>NUCLEOTIDE SEQUENCE [LARGE SCALE GENOMIC DNA]</scope>
    <source>
        <strain evidence="2">LSR1</strain>
    </source>
</reference>
<dbReference type="GeneID" id="115032992"/>
<protein>
    <submittedName>
        <fullName evidence="1">Uncharacterized protein</fullName>
    </submittedName>
</protein>
<dbReference type="AlphaFoldDB" id="A0A8R1W8D0"/>
<keyword evidence="2" id="KW-1185">Reference proteome</keyword>
<dbReference type="RefSeq" id="XP_003243505.1">
    <property type="nucleotide sequence ID" value="XM_003243457.3"/>
</dbReference>
<evidence type="ECO:0000313" key="2">
    <source>
        <dbReference type="Proteomes" id="UP000007819"/>
    </source>
</evidence>
<organism evidence="1 2">
    <name type="scientific">Acyrthosiphon pisum</name>
    <name type="common">Pea aphid</name>
    <dbReference type="NCBI Taxonomy" id="7029"/>
    <lineage>
        <taxon>Eukaryota</taxon>
        <taxon>Metazoa</taxon>
        <taxon>Ecdysozoa</taxon>
        <taxon>Arthropoda</taxon>
        <taxon>Hexapoda</taxon>
        <taxon>Insecta</taxon>
        <taxon>Pterygota</taxon>
        <taxon>Neoptera</taxon>
        <taxon>Paraneoptera</taxon>
        <taxon>Hemiptera</taxon>
        <taxon>Sternorrhyncha</taxon>
        <taxon>Aphidomorpha</taxon>
        <taxon>Aphidoidea</taxon>
        <taxon>Aphididae</taxon>
        <taxon>Macrosiphini</taxon>
        <taxon>Acyrthosiphon</taxon>
    </lineage>
</organism>
<sequence length="159" mass="17009">MSSSCTSHSDEQQATIDAENAVNLNIFDDGRDESCPADLMRDRAARKIIFDRGFIDGINMRLSFPSELKSVNASNEPVEVFSMVNITNAAMVADVALRSSMNALQAASLAVDLSNEPAEVTAIEAMVTVALDAAKTAEVAASVARSISHRSRRSLGMDE</sequence>
<dbReference type="KEGG" id="api:115032992"/>
<proteinExistence type="predicted"/>
<dbReference type="EnsemblMetazoa" id="XM_003243457.4">
    <property type="protein sequence ID" value="XP_003243505.1"/>
    <property type="gene ID" value="LOC115032992"/>
</dbReference>
<evidence type="ECO:0000313" key="1">
    <source>
        <dbReference type="EnsemblMetazoa" id="XP_003243505.1"/>
    </source>
</evidence>